<reference evidence="7" key="1">
    <citation type="journal article" date="2023" name="Commun. Biol.">
        <title>Genome analysis of Parmales, the sister group of diatoms, reveals the evolutionary specialization of diatoms from phago-mixotrophs to photoautotrophs.</title>
        <authorList>
            <person name="Ban H."/>
            <person name="Sato S."/>
            <person name="Yoshikawa S."/>
            <person name="Yamada K."/>
            <person name="Nakamura Y."/>
            <person name="Ichinomiya M."/>
            <person name="Sato N."/>
            <person name="Blanc-Mathieu R."/>
            <person name="Endo H."/>
            <person name="Kuwata A."/>
            <person name="Ogata H."/>
        </authorList>
    </citation>
    <scope>NUCLEOTIDE SEQUENCE [LARGE SCALE GENOMIC DNA]</scope>
    <source>
        <strain evidence="7">NIES 3701</strain>
    </source>
</reference>
<evidence type="ECO:0000256" key="3">
    <source>
        <dbReference type="ARBA" id="ARBA00022833"/>
    </source>
</evidence>
<feature type="compositionally biased region" description="Polar residues" evidence="4">
    <location>
        <begin position="1"/>
        <end position="22"/>
    </location>
</feature>
<proteinExistence type="predicted"/>
<feature type="region of interest" description="Disordered" evidence="4">
    <location>
        <begin position="1"/>
        <end position="95"/>
    </location>
</feature>
<feature type="compositionally biased region" description="Basic and acidic residues" evidence="4">
    <location>
        <begin position="181"/>
        <end position="206"/>
    </location>
</feature>
<evidence type="ECO:0000256" key="4">
    <source>
        <dbReference type="SAM" id="MobiDB-lite"/>
    </source>
</evidence>
<feature type="compositionally biased region" description="Basic and acidic residues" evidence="4">
    <location>
        <begin position="51"/>
        <end position="60"/>
    </location>
</feature>
<keyword evidence="1" id="KW-0479">Metal-binding</keyword>
<feature type="domain" description="RanBP2-type" evidence="5">
    <location>
        <begin position="366"/>
        <end position="385"/>
    </location>
</feature>
<evidence type="ECO:0000313" key="6">
    <source>
        <dbReference type="EMBL" id="GMH73557.1"/>
    </source>
</evidence>
<feature type="region of interest" description="Disordered" evidence="4">
    <location>
        <begin position="233"/>
        <end position="265"/>
    </location>
</feature>
<sequence>MFGPSSTPVDVENASNFPTNARNLEKNALTPSKPGSVKGNSFGSPGRRKPLHDAEPKTPEHNVVSGRVTRSSSKKARTTPSSPSSLPPRRNSLTAALPVNTPVIVTSGVHKSKTGSITTVSHSTYRVTFSDGTLSGNIPKASISKSSEGDASQRKIMEYNFEAEVVGGNNANPTPKKRRRGQDVEEADHVNRDILSEDVGRDKDKDNASVTFTENVNIPKSIFKSPAKIYSQRVNGSGQSSASSRSGVRVNLYDPTPGPTSDTDVSNDFSGLNIWDASHGSLNVKVQAKISEWKNKYVVRTNPSEGVQDDEITEPLKKKGIDTSCAASNWPHSSDIFSGNFSTINPRTSKNNNDEDEVKADKPNCWRCVMCLEENVIEKVNCGVCRRLRGRHNDAT</sequence>
<evidence type="ECO:0000256" key="1">
    <source>
        <dbReference type="ARBA" id="ARBA00022723"/>
    </source>
</evidence>
<evidence type="ECO:0000313" key="7">
    <source>
        <dbReference type="Proteomes" id="UP001165085"/>
    </source>
</evidence>
<feature type="region of interest" description="Disordered" evidence="4">
    <location>
        <begin position="166"/>
        <end position="206"/>
    </location>
</feature>
<organism evidence="6 7">
    <name type="scientific">Triparma strigata</name>
    <dbReference type="NCBI Taxonomy" id="1606541"/>
    <lineage>
        <taxon>Eukaryota</taxon>
        <taxon>Sar</taxon>
        <taxon>Stramenopiles</taxon>
        <taxon>Ochrophyta</taxon>
        <taxon>Bolidophyceae</taxon>
        <taxon>Parmales</taxon>
        <taxon>Triparmaceae</taxon>
        <taxon>Triparma</taxon>
    </lineage>
</organism>
<name>A0A9W7AJT6_9STRA</name>
<dbReference type="Proteomes" id="UP001165085">
    <property type="component" value="Unassembled WGS sequence"/>
</dbReference>
<dbReference type="AlphaFoldDB" id="A0A9W7AJT6"/>
<dbReference type="OrthoDB" id="10459321at2759"/>
<gene>
    <name evidence="6" type="ORF">TrST_g7158</name>
</gene>
<dbReference type="GO" id="GO:0008270">
    <property type="term" value="F:zinc ion binding"/>
    <property type="evidence" value="ECO:0007669"/>
    <property type="project" value="UniProtKB-KW"/>
</dbReference>
<keyword evidence="3" id="KW-0862">Zinc</keyword>
<dbReference type="InterPro" id="IPR001876">
    <property type="entry name" value="Znf_RanBP2"/>
</dbReference>
<feature type="compositionally biased region" description="Low complexity" evidence="4">
    <location>
        <begin position="233"/>
        <end position="250"/>
    </location>
</feature>
<protein>
    <recommendedName>
        <fullName evidence="5">RanBP2-type domain-containing protein</fullName>
    </recommendedName>
</protein>
<comment type="caution">
    <text evidence="6">The sequence shown here is derived from an EMBL/GenBank/DDBJ whole genome shotgun (WGS) entry which is preliminary data.</text>
</comment>
<keyword evidence="2" id="KW-0863">Zinc-finger</keyword>
<keyword evidence="7" id="KW-1185">Reference proteome</keyword>
<evidence type="ECO:0000256" key="2">
    <source>
        <dbReference type="ARBA" id="ARBA00022771"/>
    </source>
</evidence>
<accession>A0A9W7AJT6</accession>
<dbReference type="EMBL" id="BRXY01000170">
    <property type="protein sequence ID" value="GMH73557.1"/>
    <property type="molecule type" value="Genomic_DNA"/>
</dbReference>
<dbReference type="PROSITE" id="PS01358">
    <property type="entry name" value="ZF_RANBP2_1"/>
    <property type="match status" value="1"/>
</dbReference>
<evidence type="ECO:0000259" key="5">
    <source>
        <dbReference type="PROSITE" id="PS01358"/>
    </source>
</evidence>
<feature type="compositionally biased region" description="Low complexity" evidence="4">
    <location>
        <begin position="78"/>
        <end position="94"/>
    </location>
</feature>